<dbReference type="NCBIfam" id="NF047352">
    <property type="entry name" value="P_loop_sacsin"/>
    <property type="match status" value="1"/>
</dbReference>
<dbReference type="Pfam" id="PF25794">
    <property type="entry name" value="SACS"/>
    <property type="match status" value="2"/>
</dbReference>
<dbReference type="Gene3D" id="3.30.565.10">
    <property type="entry name" value="Histidine kinase-like ATPase, C-terminal domain"/>
    <property type="match status" value="1"/>
</dbReference>
<dbReference type="GO" id="GO:0030544">
    <property type="term" value="F:Hsp70 protein binding"/>
    <property type="evidence" value="ECO:0007669"/>
    <property type="project" value="TreeGrafter"/>
</dbReference>
<feature type="domain" description="Sacsin/Nov" evidence="1">
    <location>
        <begin position="11"/>
        <end position="243"/>
    </location>
</feature>
<dbReference type="PANTHER" id="PTHR15600:SF42">
    <property type="entry name" value="SACSIN"/>
    <property type="match status" value="1"/>
</dbReference>
<evidence type="ECO:0000259" key="1">
    <source>
        <dbReference type="Pfam" id="PF25794"/>
    </source>
</evidence>
<gene>
    <name evidence="2" type="ORF">F8M41_021229</name>
</gene>
<evidence type="ECO:0000313" key="3">
    <source>
        <dbReference type="Proteomes" id="UP000439903"/>
    </source>
</evidence>
<comment type="caution">
    <text evidence="2">The sequence shown here is derived from an EMBL/GenBank/DDBJ whole genome shotgun (WGS) entry which is preliminary data.</text>
</comment>
<dbReference type="InterPro" id="IPR052972">
    <property type="entry name" value="Sacsin_chaperone_reg"/>
</dbReference>
<dbReference type="EMBL" id="WTPW01000612">
    <property type="protein sequence ID" value="KAF0494962.1"/>
    <property type="molecule type" value="Genomic_DNA"/>
</dbReference>
<dbReference type="InterPro" id="IPR058210">
    <property type="entry name" value="SACS/Nov_dom"/>
</dbReference>
<organism evidence="2 3">
    <name type="scientific">Gigaspora margarita</name>
    <dbReference type="NCBI Taxonomy" id="4874"/>
    <lineage>
        <taxon>Eukaryota</taxon>
        <taxon>Fungi</taxon>
        <taxon>Fungi incertae sedis</taxon>
        <taxon>Mucoromycota</taxon>
        <taxon>Glomeromycotina</taxon>
        <taxon>Glomeromycetes</taxon>
        <taxon>Diversisporales</taxon>
        <taxon>Gigasporaceae</taxon>
        <taxon>Gigaspora</taxon>
    </lineage>
</organism>
<sequence>MEPSGEDYGQQERYTLRLKGIIKDYLDDQIFYEIIQNSDDAQSTEQIFILDHNTYPCESLLNKKLKSFQGPALLSRNTTIFKEEDLKSLENLANSEKRSQYDKIGEKGIGFTSIYHLCDSCSFITNDKFIILDPHNWCYERGGVKHNFIKANLAQRYEDQFSPFKRLGIPCNKPYSGTTFRYPLRTRQDSEISSRTYKPDDILRMFEKFFENKNDNCLLFLRHIESIKFYELKKGEAKPKLLYEISISNAENVRKNRQMIKEEIIKKLNRNPTCYRAIFSRNERGDIRKDSWFIMNMLGDLNDMSSRFPEFSDNFKAVPYVGLAVRLNSGQNTDEFCGRIFNFLPLPIKTPFHVFIHGQFAVINNRRTLLSNDNNDSVKLEIEWNNYLFKEVLPRAWVKFLVELQPNKDVSHDYYKFWPIPNKTQIMSSSFFRDLLKNMICMICTLYKNDKVFYGSGKKLSISTGYFQDKSSDLATHNILDKIGFPVIYAPDEIIEIINELKSSDREIKSYSPLCISKFLRTNKVKLQDKLTNDEILKLLNYLLLIDSENYEMLEGLEIIPLANGKFNKIMKRKNDEVTYLFPHDINESDLCEILMECTDKLIAKDIPSELSNSLIELGKKQIFNIEVINAQAIISMVKKSLSDSDSIEIYMKKPLEWIIRLWKYLCDSDIDFTSYEDIHIVPTTENTLRKLKANSFLNRSVSVYKSLGPILKKLGIVFVDIEFENNLTLWKRISTYICDINDITSVLLSLKPNGTCHLDSKEADIFIGYLCNLRNMNPHFKDHEYWIDLVIPYLESQLSIDIVTVEKLVEQLPTLFKSVHSLKNKLKNIAFIPSGTIRMAQGKEDLDTIKCRPVDLFDPTNQEIVQLFFDDEKVFPVGKFSDACNQHYHILKKRLGMKTSLTQIDIVKRINKYVELRKKGNKIDSHDLRDKSLNLFRYIDKYWNSFEDMNDTEFLSLQWIPTTDKTGQEIFSCLRENGCHDKKNKDLVSLVVPILDYQVESPSLRDHLGWNTPPTNFILEQMHQCSTMSEDYLNFKNRLQICEAIYEHINKALSSDDEKCKSELSELSRGLKNKKWIFCEGNFYEAENVFFNLSENFGRDIVQLPNDYQNKFNKLFKYMDVRERIDINVLISIIEIIKDEANHSSLTESKLSEIIKLLEHIANERTSFKEEGQTCDLKDLLIPSTDSTLLRHEDIYFDDRPKLHKAAKNYKISHPKITLELAEKLGIQMLSSKFLNCSQIEFEALEHSVLSTTRIKNVINGCSLDLLFKEFLKNADDAGARNFSIYLDERILDKNSEKHSLLSREMHNWQGPTIGRVGIVSSYYLTDVLSFVSGKNVTFLDPHAKFLPLQGYPPKRPRKIKFNFHENEFSINFKDQCEPYLAIEGCDFKNEFKGTLFKLPLRNTELSKQSLISQNSIKFQEILDYFQNMKNHQELIFLRNIELYNVYHIDKYENKHLIWEIEIPNLSDNDRDIRRKVENTPQIFQFNTKLYDTEKTTFETWLVCMGGNSEKSMDNNLVNFSKQEKLEAYGGVSAILAQSDNEDDLIAWYY</sequence>
<feature type="domain" description="Sacsin/Nov" evidence="1">
    <location>
        <begin position="1315"/>
        <end position="1456"/>
    </location>
</feature>
<keyword evidence="3" id="KW-1185">Reference proteome</keyword>
<dbReference type="InterPro" id="IPR036890">
    <property type="entry name" value="HATPase_C_sf"/>
</dbReference>
<protein>
    <submittedName>
        <fullName evidence="2">Sacsin</fullName>
    </submittedName>
</protein>
<dbReference type="Proteomes" id="UP000439903">
    <property type="component" value="Unassembled WGS sequence"/>
</dbReference>
<evidence type="ECO:0000313" key="2">
    <source>
        <dbReference type="EMBL" id="KAF0494962.1"/>
    </source>
</evidence>
<accession>A0A8H4AH46</accession>
<dbReference type="SUPFAM" id="SSF55874">
    <property type="entry name" value="ATPase domain of HSP90 chaperone/DNA topoisomerase II/histidine kinase"/>
    <property type="match status" value="1"/>
</dbReference>
<name>A0A8H4AH46_GIGMA</name>
<reference evidence="2 3" key="1">
    <citation type="journal article" date="2019" name="Environ. Microbiol.">
        <title>At the nexus of three kingdoms: the genome of the mycorrhizal fungus Gigaspora margarita provides insights into plant, endobacterial and fungal interactions.</title>
        <authorList>
            <person name="Venice F."/>
            <person name="Ghignone S."/>
            <person name="Salvioli di Fossalunga A."/>
            <person name="Amselem J."/>
            <person name="Novero M."/>
            <person name="Xianan X."/>
            <person name="Sedzielewska Toro K."/>
            <person name="Morin E."/>
            <person name="Lipzen A."/>
            <person name="Grigoriev I.V."/>
            <person name="Henrissat B."/>
            <person name="Martin F.M."/>
            <person name="Bonfante P."/>
        </authorList>
    </citation>
    <scope>NUCLEOTIDE SEQUENCE [LARGE SCALE GENOMIC DNA]</scope>
    <source>
        <strain evidence="2 3">BEG34</strain>
    </source>
</reference>
<dbReference type="PANTHER" id="PTHR15600">
    <property type="entry name" value="SACSIN"/>
    <property type="match status" value="1"/>
</dbReference>
<proteinExistence type="predicted"/>
<dbReference type="OrthoDB" id="1262810at2759"/>